<dbReference type="Proteomes" id="UP001230005">
    <property type="component" value="Unassembled WGS sequence"/>
</dbReference>
<name>A0ABT9ZVP9_9BACI</name>
<dbReference type="SUPFAM" id="SSF56059">
    <property type="entry name" value="Glutathione synthetase ATP-binding domain-like"/>
    <property type="match status" value="1"/>
</dbReference>
<dbReference type="Gene3D" id="3.30.470.20">
    <property type="entry name" value="ATP-grasp fold, B domain"/>
    <property type="match status" value="1"/>
</dbReference>
<comment type="caution">
    <text evidence="1">The sequence shown here is derived from an EMBL/GenBank/DDBJ whole genome shotgun (WGS) entry which is preliminary data.</text>
</comment>
<accession>A0ABT9ZVP9</accession>
<keyword evidence="2" id="KW-1185">Reference proteome</keyword>
<dbReference type="PANTHER" id="PTHR21621">
    <property type="entry name" value="RIBOSOMAL PROTEIN S6 MODIFICATION PROTEIN"/>
    <property type="match status" value="1"/>
</dbReference>
<evidence type="ECO:0008006" key="3">
    <source>
        <dbReference type="Google" id="ProtNLM"/>
    </source>
</evidence>
<dbReference type="Pfam" id="PF14398">
    <property type="entry name" value="ATPgrasp_YheCD"/>
    <property type="match status" value="1"/>
</dbReference>
<protein>
    <recommendedName>
        <fullName evidence="3">ATP-grasp domain-containing protein</fullName>
    </recommendedName>
</protein>
<dbReference type="RefSeq" id="WP_307326252.1">
    <property type="nucleotide sequence ID" value="NZ_JAUSUG010000010.1"/>
</dbReference>
<sequence>MRFKVLPHKHSSGTMIVNPKTASTWRIPRSGTFHFGLRYIRFILKEDNKIRENEIALSDNIISYLGIVHCNRYELFANKKEVWLGPFIGILVGRKTLQNKAWLEKYSRHYNKLGGMLVAFRSNRIKKRTIKGAMYNPQKKEWVDSQFCYPSSILRRTLLPNKHPLFSIYGRKIANHRRYNKWFVYKKLSTLATIKNHLPKTVLYHNPKDIHELLRRHNKVFIKSINGSSGRGIIKITKKHHYFHVRWRDGKTKVERSLLSASQLKTFLKTKLKPKSYIIQQSIPLMSEKGRKIDFRLIILKKVNGEWDDVGFISKRGRKRSIVSNISSGGIAEMGEITLKRKWNLTDPEVRKMRRHISTLAHEIAKGVEKVFGSSYCELALDLGIDKNSKVWLIEVNFLGDKTIALDAGNRKLYYDTIKTNLLYVKKLAGF</sequence>
<evidence type="ECO:0000313" key="2">
    <source>
        <dbReference type="Proteomes" id="UP001230005"/>
    </source>
</evidence>
<proteinExistence type="predicted"/>
<gene>
    <name evidence="1" type="ORF">J2S74_002697</name>
</gene>
<dbReference type="EMBL" id="JAUSUG010000010">
    <property type="protein sequence ID" value="MDQ0255315.1"/>
    <property type="molecule type" value="Genomic_DNA"/>
</dbReference>
<reference evidence="1 2" key="1">
    <citation type="submission" date="2023-07" db="EMBL/GenBank/DDBJ databases">
        <title>Genomic Encyclopedia of Type Strains, Phase IV (KMG-IV): sequencing the most valuable type-strain genomes for metagenomic binning, comparative biology and taxonomic classification.</title>
        <authorList>
            <person name="Goeker M."/>
        </authorList>
    </citation>
    <scope>NUCLEOTIDE SEQUENCE [LARGE SCALE GENOMIC DNA]</scope>
    <source>
        <strain evidence="1 2">DSM 9768</strain>
    </source>
</reference>
<evidence type="ECO:0000313" key="1">
    <source>
        <dbReference type="EMBL" id="MDQ0255315.1"/>
    </source>
</evidence>
<organism evidence="1 2">
    <name type="scientific">Evansella vedderi</name>
    <dbReference type="NCBI Taxonomy" id="38282"/>
    <lineage>
        <taxon>Bacteria</taxon>
        <taxon>Bacillati</taxon>
        <taxon>Bacillota</taxon>
        <taxon>Bacilli</taxon>
        <taxon>Bacillales</taxon>
        <taxon>Bacillaceae</taxon>
        <taxon>Evansella</taxon>
    </lineage>
</organism>
<dbReference type="InterPro" id="IPR026838">
    <property type="entry name" value="YheC/D"/>
</dbReference>
<dbReference type="PANTHER" id="PTHR21621:SF0">
    <property type="entry name" value="BETA-CITRYLGLUTAMATE SYNTHASE B-RELATED"/>
    <property type="match status" value="1"/>
</dbReference>